<keyword evidence="3" id="KW-1185">Reference proteome</keyword>
<proteinExistence type="predicted"/>
<gene>
    <name evidence="2" type="ORF">GEV37_09065</name>
</gene>
<evidence type="ECO:0000313" key="3">
    <source>
        <dbReference type="Proteomes" id="UP001319882"/>
    </source>
</evidence>
<feature type="compositionally biased region" description="Basic residues" evidence="1">
    <location>
        <begin position="40"/>
        <end position="50"/>
    </location>
</feature>
<evidence type="ECO:0000256" key="1">
    <source>
        <dbReference type="SAM" id="MobiDB-lite"/>
    </source>
</evidence>
<reference evidence="2 3" key="1">
    <citation type="journal article" date="2021" name="Sci. Rep.">
        <title>Genome analysis of a halophilic bacterium Halomonas malpeensis YU-PRIM-29(T) reveals its exopolysaccharide and pigment producing capabilities.</title>
        <authorList>
            <person name="Athmika"/>
            <person name="Ghate S.D."/>
            <person name="Arun A.B."/>
            <person name="Rao S.S."/>
            <person name="Kumar S.T.A."/>
            <person name="Kandiyil M.K."/>
            <person name="Saptami K."/>
            <person name="Rekha P.D."/>
        </authorList>
    </citation>
    <scope>NUCLEOTIDE SEQUENCE [LARGE SCALE GENOMIC DNA]</scope>
    <source>
        <strain evidence="3">prim 29</strain>
    </source>
</reference>
<sequence length="146" mass="16034">MSLQRFTHSHCYRLALLAALTAMLLLLIGPLISQSQAGHHDHHAGHPHAAHSHDAHSAHPHAHQSAHSHSSHASPQTLEPIFTWFHECGYCSLWQQFPTAHAVVPGIARQAFIAHAPPSRHSPQALPPCDHYPNARPRAPPPFPDV</sequence>
<protein>
    <submittedName>
        <fullName evidence="2">DUF2946 family protein</fullName>
    </submittedName>
</protein>
<feature type="region of interest" description="Disordered" evidence="1">
    <location>
        <begin position="118"/>
        <end position="146"/>
    </location>
</feature>
<dbReference type="Pfam" id="PF11162">
    <property type="entry name" value="DUF2946"/>
    <property type="match status" value="1"/>
</dbReference>
<feature type="region of interest" description="Disordered" evidence="1">
    <location>
        <begin position="36"/>
        <end position="74"/>
    </location>
</feature>
<accession>A0ABS8DSJ3</accession>
<comment type="caution">
    <text evidence="2">The sequence shown here is derived from an EMBL/GenBank/DDBJ whole genome shotgun (WGS) entry which is preliminary data.</text>
</comment>
<name>A0ABS8DSJ3_9GAMM</name>
<dbReference type="EMBL" id="WHVL01000003">
    <property type="protein sequence ID" value="MCB8889259.1"/>
    <property type="molecule type" value="Genomic_DNA"/>
</dbReference>
<feature type="compositionally biased region" description="Basic residues" evidence="1">
    <location>
        <begin position="58"/>
        <end position="70"/>
    </location>
</feature>
<evidence type="ECO:0000313" key="2">
    <source>
        <dbReference type="EMBL" id="MCB8889259.1"/>
    </source>
</evidence>
<organism evidence="2 3">
    <name type="scientific">Vreelandella malpeensis</name>
    <dbReference type="NCBI Taxonomy" id="1172368"/>
    <lineage>
        <taxon>Bacteria</taxon>
        <taxon>Pseudomonadati</taxon>
        <taxon>Pseudomonadota</taxon>
        <taxon>Gammaproteobacteria</taxon>
        <taxon>Oceanospirillales</taxon>
        <taxon>Halomonadaceae</taxon>
        <taxon>Vreelandella</taxon>
    </lineage>
</organism>
<dbReference type="InterPro" id="IPR021333">
    <property type="entry name" value="DUF2946"/>
</dbReference>
<dbReference type="Proteomes" id="UP001319882">
    <property type="component" value="Unassembled WGS sequence"/>
</dbReference>